<evidence type="ECO:0000256" key="3">
    <source>
        <dbReference type="ARBA" id="ARBA00023306"/>
    </source>
</evidence>
<dbReference type="EMBL" id="LKET01000032">
    <property type="protein sequence ID" value="KPU44138.1"/>
    <property type="molecule type" value="Genomic_DNA"/>
</dbReference>
<comment type="similarity">
    <text evidence="5">Belongs to the SepF family.</text>
</comment>
<comment type="caution">
    <text evidence="6">The sequence shown here is derived from an EMBL/GenBank/DDBJ whole genome shotgun (WGS) entry which is preliminary data.</text>
</comment>
<dbReference type="GO" id="GO:0000917">
    <property type="term" value="P:division septum assembly"/>
    <property type="evidence" value="ECO:0007669"/>
    <property type="project" value="UniProtKB-KW"/>
</dbReference>
<keyword evidence="7" id="KW-1185">Reference proteome</keyword>
<protein>
    <recommendedName>
        <fullName evidence="5">Cell division protein SepF</fullName>
    </recommendedName>
</protein>
<dbReference type="GO" id="GO:0005737">
    <property type="term" value="C:cytoplasm"/>
    <property type="evidence" value="ECO:0007669"/>
    <property type="project" value="UniProtKB-SubCell"/>
</dbReference>
<dbReference type="OrthoDB" id="9815206at2"/>
<keyword evidence="3 5" id="KW-0131">Cell cycle</keyword>
<dbReference type="Gene3D" id="3.30.110.150">
    <property type="entry name" value="SepF-like protein"/>
    <property type="match status" value="1"/>
</dbReference>
<dbReference type="STRING" id="36849.OXPF_23050"/>
<dbReference type="InterPro" id="IPR007561">
    <property type="entry name" value="Cell_div_SepF/SepF-rel"/>
</dbReference>
<dbReference type="PANTHER" id="PTHR35798:SF1">
    <property type="entry name" value="CELL DIVISION PROTEIN SEPF"/>
    <property type="match status" value="1"/>
</dbReference>
<dbReference type="PANTHER" id="PTHR35798">
    <property type="entry name" value="CELL DIVISION PROTEIN SEPF"/>
    <property type="match status" value="1"/>
</dbReference>
<sequence>MGNAIVSKVLDFIGIGDDSESYGDSKMQKDLQDDLYNAGSEKVLRVHSAANTKVILSNPLNFDDMLLISDHLKCKKIVIMDLKNLDDEEAKRCLDYICGTVFVLECGIHKISSRIFLITPANVAATQEF</sequence>
<evidence type="ECO:0000256" key="4">
    <source>
        <dbReference type="ARBA" id="ARBA00044936"/>
    </source>
</evidence>
<gene>
    <name evidence="6" type="primary">sepF_3</name>
    <name evidence="5" type="synonym">sepF</name>
    <name evidence="6" type="ORF">OXPF_23050</name>
</gene>
<keyword evidence="1 5" id="KW-0132">Cell division</keyword>
<comment type="subcellular location">
    <subcellularLocation>
        <location evidence="5">Cytoplasm</location>
    </subcellularLocation>
    <text evidence="5">Localizes to the division site, in a FtsZ-dependent manner.</text>
</comment>
<dbReference type="AlphaFoldDB" id="A0A0P9AFK2"/>
<dbReference type="RefSeq" id="WP_054875335.1">
    <property type="nucleotide sequence ID" value="NZ_LKET01000032.1"/>
</dbReference>
<evidence type="ECO:0000256" key="2">
    <source>
        <dbReference type="ARBA" id="ARBA00023210"/>
    </source>
</evidence>
<dbReference type="Proteomes" id="UP000050326">
    <property type="component" value="Unassembled WGS sequence"/>
</dbReference>
<dbReference type="GO" id="GO:0043093">
    <property type="term" value="P:FtsZ-dependent cytokinesis"/>
    <property type="evidence" value="ECO:0007669"/>
    <property type="project" value="UniProtKB-UniRule"/>
</dbReference>
<evidence type="ECO:0000313" key="6">
    <source>
        <dbReference type="EMBL" id="KPU44138.1"/>
    </source>
</evidence>
<evidence type="ECO:0000256" key="5">
    <source>
        <dbReference type="HAMAP-Rule" id="MF_01197"/>
    </source>
</evidence>
<dbReference type="InterPro" id="IPR023052">
    <property type="entry name" value="Cell_div_SepF"/>
</dbReference>
<proteinExistence type="inferred from homology"/>
<evidence type="ECO:0000313" key="7">
    <source>
        <dbReference type="Proteomes" id="UP000050326"/>
    </source>
</evidence>
<dbReference type="Pfam" id="PF04472">
    <property type="entry name" value="SepF"/>
    <property type="match status" value="1"/>
</dbReference>
<comment type="subunit">
    <text evidence="5">Homodimer. Interacts with FtsZ.</text>
</comment>
<reference evidence="6 7" key="1">
    <citation type="submission" date="2015-09" db="EMBL/GenBank/DDBJ databases">
        <title>Genome sequence of Oxobacter pfennigii DSM 3222.</title>
        <authorList>
            <person name="Poehlein A."/>
            <person name="Bengelsdorf F.R."/>
            <person name="Schiel-Bengelsdorf B."/>
            <person name="Duerre P."/>
            <person name="Daniel R."/>
        </authorList>
    </citation>
    <scope>NUCLEOTIDE SEQUENCE [LARGE SCALE GENOMIC DNA]</scope>
    <source>
        <strain evidence="6 7">DSM 3222</strain>
    </source>
</reference>
<dbReference type="HAMAP" id="MF_01197">
    <property type="entry name" value="SepF"/>
    <property type="match status" value="1"/>
</dbReference>
<comment type="function">
    <text evidence="4 5">Cell division protein that is part of the divisome complex and is recruited early to the Z-ring. Probably stimulates Z-ring formation, perhaps through the cross-linking of FtsZ protofilaments. Its function overlaps with FtsA.</text>
</comment>
<evidence type="ECO:0000256" key="1">
    <source>
        <dbReference type="ARBA" id="ARBA00022618"/>
    </source>
</evidence>
<keyword evidence="5" id="KW-0963">Cytoplasm</keyword>
<name>A0A0P9AFK2_9CLOT</name>
<organism evidence="6 7">
    <name type="scientific">Oxobacter pfennigii</name>
    <dbReference type="NCBI Taxonomy" id="36849"/>
    <lineage>
        <taxon>Bacteria</taxon>
        <taxon>Bacillati</taxon>
        <taxon>Bacillota</taxon>
        <taxon>Clostridia</taxon>
        <taxon>Eubacteriales</taxon>
        <taxon>Clostridiaceae</taxon>
        <taxon>Oxobacter</taxon>
    </lineage>
</organism>
<keyword evidence="2 5" id="KW-0717">Septation</keyword>
<dbReference type="InterPro" id="IPR038594">
    <property type="entry name" value="SepF-like_sf"/>
</dbReference>
<accession>A0A0P9AFK2</accession>